<evidence type="ECO:0000313" key="1">
    <source>
        <dbReference type="EMBL" id="GGH72714.1"/>
    </source>
</evidence>
<comment type="caution">
    <text evidence="1">The sequence shown here is derived from an EMBL/GenBank/DDBJ whole genome shotgun (WGS) entry which is preliminary data.</text>
</comment>
<dbReference type="RefSeq" id="WP_188391270.1">
    <property type="nucleotide sequence ID" value="NZ_BMEV01000013.1"/>
</dbReference>
<keyword evidence="2" id="KW-1185">Reference proteome</keyword>
<sequence length="105" mass="11990">MRGFFAKKDGAFDDETMDGLVRAFVEIKRVDRTKRKVKMTITDCGTGKTVYKAEYYTAVKTDFAAYNNACDDAKQVIKRENYVLYGEIGTNVELPVIITASRRMR</sequence>
<organism evidence="1 2">
    <name type="scientific">Compostibacillus humi</name>
    <dbReference type="NCBI Taxonomy" id="1245525"/>
    <lineage>
        <taxon>Bacteria</taxon>
        <taxon>Bacillati</taxon>
        <taxon>Bacillota</taxon>
        <taxon>Bacilli</taxon>
        <taxon>Bacillales</taxon>
        <taxon>Bacillaceae</taxon>
        <taxon>Compostibacillus</taxon>
    </lineage>
</organism>
<name>A0A8J2ZR52_9BACI</name>
<dbReference type="Proteomes" id="UP000602050">
    <property type="component" value="Unassembled WGS sequence"/>
</dbReference>
<proteinExistence type="predicted"/>
<dbReference type="EMBL" id="BMEV01000013">
    <property type="protein sequence ID" value="GGH72714.1"/>
    <property type="molecule type" value="Genomic_DNA"/>
</dbReference>
<reference evidence="1" key="1">
    <citation type="journal article" date="2014" name="Int. J. Syst. Evol. Microbiol.">
        <title>Complete genome sequence of Corynebacterium casei LMG S-19264T (=DSM 44701T), isolated from a smear-ripened cheese.</title>
        <authorList>
            <consortium name="US DOE Joint Genome Institute (JGI-PGF)"/>
            <person name="Walter F."/>
            <person name="Albersmeier A."/>
            <person name="Kalinowski J."/>
            <person name="Ruckert C."/>
        </authorList>
    </citation>
    <scope>NUCLEOTIDE SEQUENCE</scope>
    <source>
        <strain evidence="1">CGMCC 1.12360</strain>
    </source>
</reference>
<reference evidence="1" key="2">
    <citation type="submission" date="2020-09" db="EMBL/GenBank/DDBJ databases">
        <authorList>
            <person name="Sun Q."/>
            <person name="Zhou Y."/>
        </authorList>
    </citation>
    <scope>NUCLEOTIDE SEQUENCE</scope>
    <source>
        <strain evidence="1">CGMCC 1.12360</strain>
    </source>
</reference>
<accession>A0A8J2ZR52</accession>
<gene>
    <name evidence="1" type="ORF">GCM10010978_09890</name>
</gene>
<protein>
    <submittedName>
        <fullName evidence="1">Uncharacterized protein</fullName>
    </submittedName>
</protein>
<evidence type="ECO:0000313" key="2">
    <source>
        <dbReference type="Proteomes" id="UP000602050"/>
    </source>
</evidence>
<dbReference type="AlphaFoldDB" id="A0A8J2ZR52"/>